<dbReference type="EMBL" id="LT615249">
    <property type="protein sequence ID" value="SCO68210.1"/>
    <property type="molecule type" value="Genomic_DNA"/>
</dbReference>
<gene>
    <name evidence="7" type="ORF">PVT01_110035500</name>
</gene>
<evidence type="ECO:0000256" key="5">
    <source>
        <dbReference type="SAM" id="MobiDB-lite"/>
    </source>
</evidence>
<dbReference type="VEuPathDB" id="PlasmoDB:PVP01_1131100"/>
<evidence type="ECO:0008006" key="9">
    <source>
        <dbReference type="Google" id="ProtNLM"/>
    </source>
</evidence>
<feature type="transmembrane region" description="Helical" evidence="6">
    <location>
        <begin position="84"/>
        <end position="104"/>
    </location>
</feature>
<organism evidence="7 8">
    <name type="scientific">Plasmodium vivax</name>
    <name type="common">malaria parasite P. vivax</name>
    <dbReference type="NCBI Taxonomy" id="5855"/>
    <lineage>
        <taxon>Eukaryota</taxon>
        <taxon>Sar</taxon>
        <taxon>Alveolata</taxon>
        <taxon>Apicomplexa</taxon>
        <taxon>Aconoidasida</taxon>
        <taxon>Haemosporida</taxon>
        <taxon>Plasmodiidae</taxon>
        <taxon>Plasmodium</taxon>
        <taxon>Plasmodium (Plasmodium)</taxon>
    </lineage>
</organism>
<sequence>MNGYALLAALAGYVAAAGAVGWSLLRTYGHKDERSSLVNTTIKVFIILGYIQCMGMIILVPAGAQVDSFPKVKEHFSRRQLCKTMYAILGTYVIIIMPCLAVIYSQAGEVSTKEERANRLGKQANTHWRSYFSKMCTQTGSTICKKVLPIWVLSISFLYCLFLFTYQHFRKISLSLNADGCALWYPYLAETNRRKLLSLNLRTKENCQNVGEENIRIDYTINFNDYVVMCVSLMGSIVFAIYGGVGLVSLPLGLLSSAVSLCGGGEANQAANAAIASNTGNVVEANRGADERREALFKRELTRINTKAEELIQITQEVERNREEAQKSNFFISFLQSIQYRREKRILNNMVHRLEVHYERSVHRHNKQRSVVSSVGLFLLGFSSLLASITIIAHICLCILRGAARRGKLLRDWLLHWDAAQQLLTRKYSLSLSLLIYPLVTSYLLVCAFSGISFICHKLKLGHLLALERKRTHLDTLLLNTCLLMFLSTGVALISLKFFPAYAKQPYAFAFYDLALKNLISIGDLYARSGLLYPILVASVLALLLFFVPEKSGLLSVFMPATFRGILNQRGKANPRVGPGVGRAVDSDSELDGQLDADLESNAASRSAGKVPTRNEKRFK</sequence>
<evidence type="ECO:0000256" key="1">
    <source>
        <dbReference type="ARBA" id="ARBA00004141"/>
    </source>
</evidence>
<evidence type="ECO:0000256" key="2">
    <source>
        <dbReference type="ARBA" id="ARBA00022692"/>
    </source>
</evidence>
<name>A0A1G4H042_PLAVI</name>
<feature type="transmembrane region" description="Helical" evidence="6">
    <location>
        <begin position="45"/>
        <end position="64"/>
    </location>
</feature>
<dbReference type="PANTHER" id="PTHR31652:SF0">
    <property type="entry name" value="LIMR FAMILY PROTEIN DDB_G0283707-RELATED"/>
    <property type="match status" value="1"/>
</dbReference>
<keyword evidence="4 6" id="KW-0472">Membrane</keyword>
<feature type="region of interest" description="Disordered" evidence="5">
    <location>
        <begin position="596"/>
        <end position="620"/>
    </location>
</feature>
<accession>A0A1G4H042</accession>
<evidence type="ECO:0000256" key="4">
    <source>
        <dbReference type="ARBA" id="ARBA00023136"/>
    </source>
</evidence>
<feature type="transmembrane region" description="Helical" evidence="6">
    <location>
        <begin position="226"/>
        <end position="250"/>
    </location>
</feature>
<feature type="transmembrane region" description="Helical" evidence="6">
    <location>
        <begin position="6"/>
        <end position="25"/>
    </location>
</feature>
<proteinExistence type="predicted"/>
<feature type="transmembrane region" description="Helical" evidence="6">
    <location>
        <begin position="434"/>
        <end position="456"/>
    </location>
</feature>
<protein>
    <recommendedName>
        <fullName evidence="9">LMBR1 domain-containing protein</fullName>
    </recommendedName>
</protein>
<evidence type="ECO:0000256" key="3">
    <source>
        <dbReference type="ARBA" id="ARBA00022989"/>
    </source>
</evidence>
<dbReference type="VEuPathDB" id="PlasmoDB:PVW1_110036700"/>
<keyword evidence="2 6" id="KW-0812">Transmembrane</keyword>
<feature type="transmembrane region" description="Helical" evidence="6">
    <location>
        <begin position="477"/>
        <end position="499"/>
    </location>
</feature>
<evidence type="ECO:0000313" key="8">
    <source>
        <dbReference type="Proteomes" id="UP000196402"/>
    </source>
</evidence>
<evidence type="ECO:0000313" key="7">
    <source>
        <dbReference type="EMBL" id="SCO68210.1"/>
    </source>
</evidence>
<keyword evidence="3 6" id="KW-1133">Transmembrane helix</keyword>
<dbReference type="VEuPathDB" id="PlasmoDB:PVPAM_110035400"/>
<dbReference type="VEuPathDB" id="PlasmoDB:PVX_114045"/>
<dbReference type="Proteomes" id="UP000196402">
    <property type="component" value="Chromosome 11"/>
</dbReference>
<feature type="transmembrane region" description="Helical" evidence="6">
    <location>
        <begin position="531"/>
        <end position="549"/>
    </location>
</feature>
<reference evidence="7 8" key="1">
    <citation type="submission" date="2016-07" db="EMBL/GenBank/DDBJ databases">
        <authorList>
            <consortium name="Pathogen Informatics"/>
        </authorList>
    </citation>
    <scope>NUCLEOTIDE SEQUENCE [LARGE SCALE GENOMIC DNA]</scope>
</reference>
<comment type="subcellular location">
    <subcellularLocation>
        <location evidence="1">Membrane</location>
        <topology evidence="1">Multi-pass membrane protein</topology>
    </subcellularLocation>
</comment>
<evidence type="ECO:0000256" key="6">
    <source>
        <dbReference type="SAM" id="Phobius"/>
    </source>
</evidence>
<feature type="transmembrane region" description="Helical" evidence="6">
    <location>
        <begin position="377"/>
        <end position="404"/>
    </location>
</feature>
<dbReference type="GO" id="GO:0016020">
    <property type="term" value="C:membrane"/>
    <property type="evidence" value="ECO:0007669"/>
    <property type="project" value="UniProtKB-SubCell"/>
</dbReference>
<dbReference type="AlphaFoldDB" id="A0A1G4H042"/>
<dbReference type="eggNOG" id="ENOG502QPKQ">
    <property type="taxonomic scope" value="Eukaryota"/>
</dbReference>
<feature type="transmembrane region" description="Helical" evidence="6">
    <location>
        <begin position="147"/>
        <end position="166"/>
    </location>
</feature>
<dbReference type="PANTHER" id="PTHR31652">
    <property type="entry name" value="LIMR FAMILY PROTEIN DDB_G0283707-RELATED"/>
    <property type="match status" value="1"/>
</dbReference>